<dbReference type="AlphaFoldDB" id="A0A8X6YQ87"/>
<protein>
    <submittedName>
        <fullName evidence="1">Uncharacterized protein</fullName>
    </submittedName>
</protein>
<gene>
    <name evidence="1" type="ORF">TNIN_128751</name>
</gene>
<name>A0A8X6YQ87_9ARAC</name>
<evidence type="ECO:0000313" key="2">
    <source>
        <dbReference type="Proteomes" id="UP000886998"/>
    </source>
</evidence>
<reference evidence="1" key="1">
    <citation type="submission" date="2020-08" db="EMBL/GenBank/DDBJ databases">
        <title>Multicomponent nature underlies the extraordinary mechanical properties of spider dragline silk.</title>
        <authorList>
            <person name="Kono N."/>
            <person name="Nakamura H."/>
            <person name="Mori M."/>
            <person name="Yoshida Y."/>
            <person name="Ohtoshi R."/>
            <person name="Malay A.D."/>
            <person name="Moran D.A.P."/>
            <person name="Tomita M."/>
            <person name="Numata K."/>
            <person name="Arakawa K."/>
        </authorList>
    </citation>
    <scope>NUCLEOTIDE SEQUENCE</scope>
</reference>
<evidence type="ECO:0000313" key="1">
    <source>
        <dbReference type="EMBL" id="GFY75789.1"/>
    </source>
</evidence>
<dbReference type="EMBL" id="BMAV01021614">
    <property type="protein sequence ID" value="GFY75789.1"/>
    <property type="molecule type" value="Genomic_DNA"/>
</dbReference>
<dbReference type="Proteomes" id="UP000886998">
    <property type="component" value="Unassembled WGS sequence"/>
</dbReference>
<sequence length="84" mass="9505">MLVAIFKHSEEESLQRELRIVRSRRTTGPARPQGQVPVPRVPYFEPPQGASAALELSIFQELRIVLESGNDTKYSQLVQKEGNE</sequence>
<proteinExistence type="predicted"/>
<keyword evidence="2" id="KW-1185">Reference proteome</keyword>
<accession>A0A8X6YQ87</accession>
<comment type="caution">
    <text evidence="1">The sequence shown here is derived from an EMBL/GenBank/DDBJ whole genome shotgun (WGS) entry which is preliminary data.</text>
</comment>
<organism evidence="1 2">
    <name type="scientific">Trichonephila inaurata madagascariensis</name>
    <dbReference type="NCBI Taxonomy" id="2747483"/>
    <lineage>
        <taxon>Eukaryota</taxon>
        <taxon>Metazoa</taxon>
        <taxon>Ecdysozoa</taxon>
        <taxon>Arthropoda</taxon>
        <taxon>Chelicerata</taxon>
        <taxon>Arachnida</taxon>
        <taxon>Araneae</taxon>
        <taxon>Araneomorphae</taxon>
        <taxon>Entelegynae</taxon>
        <taxon>Araneoidea</taxon>
        <taxon>Nephilidae</taxon>
        <taxon>Trichonephila</taxon>
        <taxon>Trichonephila inaurata</taxon>
    </lineage>
</organism>